<gene>
    <name evidence="1" type="ORF">J7337_008568</name>
</gene>
<organism evidence="1 2">
    <name type="scientific">Fusarium musae</name>
    <dbReference type="NCBI Taxonomy" id="1042133"/>
    <lineage>
        <taxon>Eukaryota</taxon>
        <taxon>Fungi</taxon>
        <taxon>Dikarya</taxon>
        <taxon>Ascomycota</taxon>
        <taxon>Pezizomycotina</taxon>
        <taxon>Sordariomycetes</taxon>
        <taxon>Hypocreomycetidae</taxon>
        <taxon>Hypocreales</taxon>
        <taxon>Nectriaceae</taxon>
        <taxon>Fusarium</taxon>
    </lineage>
</organism>
<dbReference type="AlphaFoldDB" id="A0A9P8DE26"/>
<evidence type="ECO:0000313" key="2">
    <source>
        <dbReference type="Proteomes" id="UP000827133"/>
    </source>
</evidence>
<dbReference type="Proteomes" id="UP000827133">
    <property type="component" value="Unassembled WGS sequence"/>
</dbReference>
<accession>A0A9P8DE26</accession>
<proteinExistence type="predicted"/>
<keyword evidence="2" id="KW-1185">Reference proteome</keyword>
<evidence type="ECO:0000313" key="1">
    <source>
        <dbReference type="EMBL" id="KAG9500101.1"/>
    </source>
</evidence>
<protein>
    <submittedName>
        <fullName evidence="1">Uncharacterized protein</fullName>
    </submittedName>
</protein>
<dbReference type="RefSeq" id="XP_044679101.1">
    <property type="nucleotide sequence ID" value="XM_044826184.1"/>
</dbReference>
<dbReference type="GeneID" id="68316424"/>
<comment type="caution">
    <text evidence="1">The sequence shown here is derived from an EMBL/GenBank/DDBJ whole genome shotgun (WGS) entry which is preliminary data.</text>
</comment>
<dbReference type="EMBL" id="JAHBCI010000006">
    <property type="protein sequence ID" value="KAG9500101.1"/>
    <property type="molecule type" value="Genomic_DNA"/>
</dbReference>
<sequence length="89" mass="10101">MVVRRSTEQSNAWLKPVEDDEDEGFLTVAEDAEAKGILDDGNRSTLNLTTTELPVYMNIHRLELHVLGEPLYKLAKNRNTPTYHEESAC</sequence>
<dbReference type="KEGG" id="fmu:J7337_008568"/>
<reference evidence="1" key="1">
    <citation type="journal article" date="2021" name="Mol. Plant Microbe Interact.">
        <title>Telomere to telomere genome assembly of Fusarium musae F31, causal agent of crown rot disease of banana.</title>
        <authorList>
            <person name="Degradi L."/>
            <person name="Tava V."/>
            <person name="Kunova A."/>
            <person name="Cortesi P."/>
            <person name="Saracchi M."/>
            <person name="Pasquali M."/>
        </authorList>
    </citation>
    <scope>NUCLEOTIDE SEQUENCE</scope>
    <source>
        <strain evidence="1">F31</strain>
    </source>
</reference>
<name>A0A9P8DE26_9HYPO</name>